<dbReference type="EMBL" id="VICG01000002">
    <property type="protein sequence ID" value="KAA8575679.1"/>
    <property type="molecule type" value="Genomic_DNA"/>
</dbReference>
<reference evidence="1 2" key="1">
    <citation type="submission" date="2019-06" db="EMBL/GenBank/DDBJ databases">
        <title>Genome Sequence of the Brown Rot Fungal Pathogen Monilinia fructicola.</title>
        <authorList>
            <person name="De Miccolis Angelini R.M."/>
            <person name="Landi L."/>
            <person name="Abate D."/>
            <person name="Pollastro S."/>
            <person name="Romanazzi G."/>
            <person name="Faretra F."/>
        </authorList>
    </citation>
    <scope>NUCLEOTIDE SEQUENCE [LARGE SCALE GENOMIC DNA]</scope>
    <source>
        <strain evidence="1 2">Mfrc123</strain>
    </source>
</reference>
<gene>
    <name evidence="1" type="ORF">EYC84_004796</name>
</gene>
<dbReference type="AlphaFoldDB" id="A0A5M9K5D6"/>
<dbReference type="Proteomes" id="UP000322873">
    <property type="component" value="Unassembled WGS sequence"/>
</dbReference>
<protein>
    <submittedName>
        <fullName evidence="1">Uncharacterized protein</fullName>
    </submittedName>
</protein>
<name>A0A5M9K5D6_MONFR</name>
<evidence type="ECO:0000313" key="1">
    <source>
        <dbReference type="EMBL" id="KAA8575679.1"/>
    </source>
</evidence>
<evidence type="ECO:0000313" key="2">
    <source>
        <dbReference type="Proteomes" id="UP000322873"/>
    </source>
</evidence>
<dbReference type="VEuPathDB" id="FungiDB:MFRU_020g00610"/>
<comment type="caution">
    <text evidence="1">The sequence shown here is derived from an EMBL/GenBank/DDBJ whole genome shotgun (WGS) entry which is preliminary data.</text>
</comment>
<sequence length="328" mass="37704">MKAWCQGDGPYKGLLQNLTAGQDVLRDSPFVNTDSELSSREDTLLSGTTYAKMAMKRYHEDPKCTKVTDFISMPKPIICQVPGGLVQLTHEAFRVIKGSLMHRRQRIWTPLEQFSDSDFKDFDADHTAIGPSRLSICTHIRLPGKITVGGLIEKGRCGECRTEFSLGFKEIYGGRFALFITIWKDFGSSLEDDAWQQHQPLARPSEDIPWISASYDNQMVIYAPPPTIFYLVQTHPQLLELSSAFEDGRRYQYDSALTPIYQYGMFKYQWKHWCYNARIISKGKTPDKLEISEFSFRRLEKPQRPTPSVASLLKRWLARNKKKSVEKD</sequence>
<keyword evidence="2" id="KW-1185">Reference proteome</keyword>
<accession>A0A5M9K5D6</accession>
<proteinExistence type="predicted"/>
<organism evidence="1 2">
    <name type="scientific">Monilinia fructicola</name>
    <name type="common">Brown rot fungus</name>
    <name type="synonym">Ciboria fructicola</name>
    <dbReference type="NCBI Taxonomy" id="38448"/>
    <lineage>
        <taxon>Eukaryota</taxon>
        <taxon>Fungi</taxon>
        <taxon>Dikarya</taxon>
        <taxon>Ascomycota</taxon>
        <taxon>Pezizomycotina</taxon>
        <taxon>Leotiomycetes</taxon>
        <taxon>Helotiales</taxon>
        <taxon>Sclerotiniaceae</taxon>
        <taxon>Monilinia</taxon>
    </lineage>
</organism>